<gene>
    <name evidence="2" type="ORF">Q609_ECAC02688G0001</name>
</gene>
<dbReference type="EMBL" id="AZLZ01002688">
    <property type="protein sequence ID" value="ETJ13650.1"/>
    <property type="molecule type" value="Genomic_DNA"/>
</dbReference>
<protein>
    <recommendedName>
        <fullName evidence="4">Transport protein</fullName>
    </recommendedName>
</protein>
<keyword evidence="1" id="KW-0472">Membrane</keyword>
<comment type="caution">
    <text evidence="2">The sequence shown here is derived from an EMBL/GenBank/DDBJ whole genome shotgun (WGS) entry which is preliminary data.</text>
</comment>
<evidence type="ECO:0000313" key="3">
    <source>
        <dbReference type="Proteomes" id="UP000018853"/>
    </source>
</evidence>
<feature type="transmembrane region" description="Helical" evidence="1">
    <location>
        <begin position="37"/>
        <end position="55"/>
    </location>
</feature>
<evidence type="ECO:0000313" key="2">
    <source>
        <dbReference type="EMBL" id="ETJ13650.1"/>
    </source>
</evidence>
<feature type="non-terminal residue" evidence="2">
    <location>
        <position position="58"/>
    </location>
</feature>
<feature type="transmembrane region" description="Helical" evidence="1">
    <location>
        <begin position="12"/>
        <end position="31"/>
    </location>
</feature>
<reference evidence="2 3" key="1">
    <citation type="submission" date="2013-12" db="EMBL/GenBank/DDBJ databases">
        <title>A Varibaculum cambriense genome reconstructed from a premature infant gut community with otherwise low bacterial novelty that shifts toward anaerobic metabolism during the third week of life.</title>
        <authorList>
            <person name="Brown C.T."/>
            <person name="Sharon I."/>
            <person name="Thomas B.C."/>
            <person name="Castelle C.J."/>
            <person name="Morowitz M.J."/>
            <person name="Banfield J.F."/>
        </authorList>
    </citation>
    <scope>NUCLEOTIDE SEQUENCE [LARGE SCALE GENOMIC DNA]</scope>
    <source>
        <strain evidence="3">DORA_A_5_14_21</strain>
    </source>
</reference>
<accession>W1W9A5</accession>
<sequence>MAKPIITLNGLKIVIMLGMLVIILCGIRFAAEIIVPFILALFIAVILNPLVQHMVRWR</sequence>
<organism evidence="2 3">
    <name type="scientific">Escherichia coli DORA_A_5_14_21</name>
    <dbReference type="NCBI Taxonomy" id="1403943"/>
    <lineage>
        <taxon>Bacteria</taxon>
        <taxon>Pseudomonadati</taxon>
        <taxon>Pseudomonadota</taxon>
        <taxon>Gammaproteobacteria</taxon>
        <taxon>Enterobacterales</taxon>
        <taxon>Enterobacteriaceae</taxon>
        <taxon>Escherichia</taxon>
    </lineage>
</organism>
<keyword evidence="1" id="KW-1133">Transmembrane helix</keyword>
<proteinExistence type="predicted"/>
<keyword evidence="1" id="KW-0812">Transmembrane</keyword>
<dbReference type="Proteomes" id="UP000018853">
    <property type="component" value="Unassembled WGS sequence"/>
</dbReference>
<name>W1W9A5_ECOLX</name>
<evidence type="ECO:0000256" key="1">
    <source>
        <dbReference type="SAM" id="Phobius"/>
    </source>
</evidence>
<evidence type="ECO:0008006" key="4">
    <source>
        <dbReference type="Google" id="ProtNLM"/>
    </source>
</evidence>
<dbReference type="AlphaFoldDB" id="W1W9A5"/>